<evidence type="ECO:0000313" key="9">
    <source>
        <dbReference type="EMBL" id="KJD42647.1"/>
    </source>
</evidence>
<keyword evidence="5" id="KW-0190">Covalent protein-DNA linkage</keyword>
<dbReference type="Gene3D" id="3.90.1680.10">
    <property type="entry name" value="SOS response associated peptidase-like"/>
    <property type="match status" value="1"/>
</dbReference>
<accession>A0A0D7WY27</accession>
<dbReference type="Proteomes" id="UP000032534">
    <property type="component" value="Unassembled WGS sequence"/>
</dbReference>
<keyword evidence="10" id="KW-1185">Reference proteome</keyword>
<name>A0A0D7WY27_9BACL</name>
<evidence type="ECO:0000256" key="1">
    <source>
        <dbReference type="ARBA" id="ARBA00008136"/>
    </source>
</evidence>
<dbReference type="GO" id="GO:0008233">
    <property type="term" value="F:peptidase activity"/>
    <property type="evidence" value="ECO:0007669"/>
    <property type="project" value="UniProtKB-KW"/>
</dbReference>
<dbReference type="InterPro" id="IPR036590">
    <property type="entry name" value="SRAP-like"/>
</dbReference>
<evidence type="ECO:0000256" key="6">
    <source>
        <dbReference type="ARBA" id="ARBA00023125"/>
    </source>
</evidence>
<dbReference type="GO" id="GO:0106300">
    <property type="term" value="P:protein-DNA covalent cross-linking repair"/>
    <property type="evidence" value="ECO:0007669"/>
    <property type="project" value="InterPro"/>
</dbReference>
<keyword evidence="2 8" id="KW-0645">Protease</keyword>
<protein>
    <recommendedName>
        <fullName evidence="8">Abasic site processing protein</fullName>
        <ecNumber evidence="8">3.4.-.-</ecNumber>
    </recommendedName>
</protein>
<dbReference type="GO" id="GO:0016829">
    <property type="term" value="F:lyase activity"/>
    <property type="evidence" value="ECO:0007669"/>
    <property type="project" value="UniProtKB-KW"/>
</dbReference>
<comment type="similarity">
    <text evidence="1 8">Belongs to the SOS response-associated peptidase family.</text>
</comment>
<proteinExistence type="inferred from homology"/>
<dbReference type="OrthoDB" id="9782620at2"/>
<dbReference type="GO" id="GO:0003697">
    <property type="term" value="F:single-stranded DNA binding"/>
    <property type="evidence" value="ECO:0007669"/>
    <property type="project" value="InterPro"/>
</dbReference>
<dbReference type="EC" id="3.4.-.-" evidence="8"/>
<keyword evidence="6" id="KW-0238">DNA-binding</keyword>
<dbReference type="Pfam" id="PF02586">
    <property type="entry name" value="SRAP"/>
    <property type="match status" value="1"/>
</dbReference>
<dbReference type="PANTHER" id="PTHR13604">
    <property type="entry name" value="DC12-RELATED"/>
    <property type="match status" value="1"/>
</dbReference>
<evidence type="ECO:0000313" key="10">
    <source>
        <dbReference type="Proteomes" id="UP000032534"/>
    </source>
</evidence>
<keyword evidence="3" id="KW-0227">DNA damage</keyword>
<evidence type="ECO:0000256" key="5">
    <source>
        <dbReference type="ARBA" id="ARBA00023124"/>
    </source>
</evidence>
<comment type="caution">
    <text evidence="9">The sequence shown here is derived from an EMBL/GenBank/DDBJ whole genome shotgun (WGS) entry which is preliminary data.</text>
</comment>
<sequence>MCGRFTLSADIADVMNTFSVDSKNYEYTPRYNIAPSQTISVITNYNGHRALEGYRWGLVPRWAKDIKIGFKMINARAETLKTKPAFRNLLSRNRVVIPADRFYEWKQMSDGKQPYRFQLKGQGIYGFAGLCDEWIDPKGDMLRSCTIITTRPNELVQNVHDRMPVILDNTSVNEWLDPEITKAEHVLRLLQPYPTDSMISYPVSKAVGNVRNTDASLIEEITLNSK</sequence>
<evidence type="ECO:0000256" key="2">
    <source>
        <dbReference type="ARBA" id="ARBA00022670"/>
    </source>
</evidence>
<dbReference type="GO" id="GO:0006508">
    <property type="term" value="P:proteolysis"/>
    <property type="evidence" value="ECO:0007669"/>
    <property type="project" value="UniProtKB-KW"/>
</dbReference>
<evidence type="ECO:0000256" key="7">
    <source>
        <dbReference type="ARBA" id="ARBA00023239"/>
    </source>
</evidence>
<evidence type="ECO:0000256" key="8">
    <source>
        <dbReference type="RuleBase" id="RU364100"/>
    </source>
</evidence>
<organism evidence="9 10">
    <name type="scientific">Paenibacillus terrae</name>
    <dbReference type="NCBI Taxonomy" id="159743"/>
    <lineage>
        <taxon>Bacteria</taxon>
        <taxon>Bacillati</taxon>
        <taxon>Bacillota</taxon>
        <taxon>Bacilli</taxon>
        <taxon>Bacillales</taxon>
        <taxon>Paenibacillaceae</taxon>
        <taxon>Paenibacillus</taxon>
    </lineage>
</organism>
<dbReference type="PANTHER" id="PTHR13604:SF0">
    <property type="entry name" value="ABASIC SITE PROCESSING PROTEIN HMCES"/>
    <property type="match status" value="1"/>
</dbReference>
<dbReference type="RefSeq" id="WP_044649030.1">
    <property type="nucleotide sequence ID" value="NZ_JTHP01000100.1"/>
</dbReference>
<reference evidence="9 10" key="1">
    <citation type="submission" date="2014-11" db="EMBL/GenBank/DDBJ databases">
        <title>Draft Genome Sequences of Paenibacillus polymyxa NRRL B-30509 and Paenibacillus terrae NRRL B-30644, Strains from a Poultry Environment that Produce Tridecaptin A and Paenicidins.</title>
        <authorList>
            <person name="van Belkum M.J."/>
            <person name="Lohans C.T."/>
            <person name="Vederas J.C."/>
        </authorList>
    </citation>
    <scope>NUCLEOTIDE SEQUENCE [LARGE SCALE GENOMIC DNA]</scope>
    <source>
        <strain evidence="9 10">NRRL B-30644</strain>
    </source>
</reference>
<keyword evidence="7" id="KW-0456">Lyase</keyword>
<dbReference type="AlphaFoldDB" id="A0A0D7WY27"/>
<evidence type="ECO:0000256" key="3">
    <source>
        <dbReference type="ARBA" id="ARBA00022763"/>
    </source>
</evidence>
<dbReference type="EMBL" id="JTHP01000100">
    <property type="protein sequence ID" value="KJD42647.1"/>
    <property type="molecule type" value="Genomic_DNA"/>
</dbReference>
<dbReference type="SUPFAM" id="SSF143081">
    <property type="entry name" value="BB1717-like"/>
    <property type="match status" value="1"/>
</dbReference>
<keyword evidence="4 8" id="KW-0378">Hydrolase</keyword>
<gene>
    <name evidence="9" type="ORF">QD47_27040</name>
</gene>
<dbReference type="InterPro" id="IPR003738">
    <property type="entry name" value="SRAP"/>
</dbReference>
<evidence type="ECO:0000256" key="4">
    <source>
        <dbReference type="ARBA" id="ARBA00022801"/>
    </source>
</evidence>
<dbReference type="PATRIC" id="fig|159743.3.peg.6019"/>